<gene>
    <name evidence="7" type="ORF">FOY91_13630</name>
</gene>
<dbReference type="OrthoDB" id="528805at2"/>
<dbReference type="GO" id="GO:0006508">
    <property type="term" value="P:proteolysis"/>
    <property type="evidence" value="ECO:0007669"/>
    <property type="project" value="UniProtKB-KW"/>
</dbReference>
<dbReference type="CDD" id="cd06529">
    <property type="entry name" value="S24_LexA-like"/>
    <property type="match status" value="1"/>
</dbReference>
<dbReference type="Proteomes" id="UP000318681">
    <property type="component" value="Unassembled WGS sequence"/>
</dbReference>
<dbReference type="InterPro" id="IPR015927">
    <property type="entry name" value="Peptidase_S24_S26A/B/C"/>
</dbReference>
<dbReference type="InterPro" id="IPR039418">
    <property type="entry name" value="LexA-like"/>
</dbReference>
<keyword evidence="3" id="KW-0805">Transcription regulation</keyword>
<dbReference type="InterPro" id="IPR036286">
    <property type="entry name" value="LexA/Signal_pep-like_sf"/>
</dbReference>
<dbReference type="GO" id="GO:0016020">
    <property type="term" value="C:membrane"/>
    <property type="evidence" value="ECO:0007669"/>
    <property type="project" value="InterPro"/>
</dbReference>
<evidence type="ECO:0000259" key="6">
    <source>
        <dbReference type="Pfam" id="PF00717"/>
    </source>
</evidence>
<keyword evidence="5" id="KW-0804">Transcription</keyword>
<keyword evidence="2" id="KW-0378">Hydrolase</keyword>
<dbReference type="GO" id="GO:0003677">
    <property type="term" value="F:DNA binding"/>
    <property type="evidence" value="ECO:0007669"/>
    <property type="project" value="UniProtKB-KW"/>
</dbReference>
<dbReference type="PROSITE" id="PS00501">
    <property type="entry name" value="SPASE_I_1"/>
    <property type="match status" value="1"/>
</dbReference>
<dbReference type="AlphaFoldDB" id="A0A558R031"/>
<dbReference type="Gene3D" id="2.10.109.10">
    <property type="entry name" value="Umud Fragment, subunit A"/>
    <property type="match status" value="1"/>
</dbReference>
<dbReference type="Pfam" id="PF00717">
    <property type="entry name" value="Peptidase_S24"/>
    <property type="match status" value="1"/>
</dbReference>
<dbReference type="PANTHER" id="PTHR40661:SF3">
    <property type="entry name" value="FELS-1 PROPHAGE TRANSCRIPTIONAL REGULATOR"/>
    <property type="match status" value="1"/>
</dbReference>
<evidence type="ECO:0000313" key="7">
    <source>
        <dbReference type="EMBL" id="TVV72773.1"/>
    </source>
</evidence>
<comment type="caution">
    <text evidence="7">The sequence shown here is derived from an EMBL/GenBank/DDBJ whole genome shotgun (WGS) entry which is preliminary data.</text>
</comment>
<feature type="domain" description="Peptidase S24/S26A/S26B/S26C" evidence="6">
    <location>
        <begin position="83"/>
        <end position="208"/>
    </location>
</feature>
<evidence type="ECO:0000256" key="3">
    <source>
        <dbReference type="ARBA" id="ARBA00023015"/>
    </source>
</evidence>
<dbReference type="InterPro" id="IPR019756">
    <property type="entry name" value="Pept_S26A_signal_pept_1_Ser-AS"/>
</dbReference>
<evidence type="ECO:0000256" key="5">
    <source>
        <dbReference type="ARBA" id="ARBA00023163"/>
    </source>
</evidence>
<dbReference type="PANTHER" id="PTHR40661">
    <property type="match status" value="1"/>
</dbReference>
<evidence type="ECO:0000256" key="4">
    <source>
        <dbReference type="ARBA" id="ARBA00023125"/>
    </source>
</evidence>
<sequence length="216" mass="23847">MLSTFDTPQAVLQRLIDERSEDYAGLSRLIGRNAAYIQQFIKRGTPKQLHEQDRRTLASYFGVSESLLGGPQEELKPSLVSVPVLNVRASAGHGAYNHDEAHRGAVGFDPKWLRALTKGPTDGLSIIEVSGDSMVPTLANGDEVIVDQKDGVGRLRDGIYVLRLDDSLMVKRLARQPAGKGVSIRSDNPEYPSWQNIDPARINIVGRVLWYGRKLS</sequence>
<dbReference type="SUPFAM" id="SSF51306">
    <property type="entry name" value="LexA/Signal peptidase"/>
    <property type="match status" value="1"/>
</dbReference>
<organism evidence="7 8">
    <name type="scientific">Alterirhizorhabdus solaris</name>
    <dbReference type="NCBI Taxonomy" id="2529389"/>
    <lineage>
        <taxon>Bacteria</taxon>
        <taxon>Pseudomonadati</taxon>
        <taxon>Pseudomonadota</taxon>
        <taxon>Alphaproteobacteria</taxon>
        <taxon>Sphingomonadales</taxon>
        <taxon>Rhizorhabdaceae</taxon>
        <taxon>Alterirhizorhabdus</taxon>
    </lineage>
</organism>
<keyword evidence="1" id="KW-0645">Protease</keyword>
<keyword evidence="8" id="KW-1185">Reference proteome</keyword>
<evidence type="ECO:0000256" key="2">
    <source>
        <dbReference type="ARBA" id="ARBA00022801"/>
    </source>
</evidence>
<protein>
    <submittedName>
        <fullName evidence="7">Helix-turn-helix transcriptional regulator</fullName>
    </submittedName>
</protein>
<evidence type="ECO:0000313" key="8">
    <source>
        <dbReference type="Proteomes" id="UP000318681"/>
    </source>
</evidence>
<dbReference type="GO" id="GO:0004252">
    <property type="term" value="F:serine-type endopeptidase activity"/>
    <property type="evidence" value="ECO:0007669"/>
    <property type="project" value="InterPro"/>
</dbReference>
<keyword evidence="4" id="KW-0238">DNA-binding</keyword>
<reference evidence="7 8" key="1">
    <citation type="submission" date="2019-07" db="EMBL/GenBank/DDBJ databases">
        <title>Sphingomonas solaris sp. nov., isolated from a solar panel from Boston, Massachusetts.</title>
        <authorList>
            <person name="Tanner K."/>
            <person name="Pascual J."/>
            <person name="Mancuso C."/>
            <person name="Pereto J."/>
            <person name="Khalil A."/>
            <person name="Vilanova C."/>
        </authorList>
    </citation>
    <scope>NUCLEOTIDE SEQUENCE [LARGE SCALE GENOMIC DNA]</scope>
    <source>
        <strain evidence="7 8">R4DWN</strain>
    </source>
</reference>
<evidence type="ECO:0000256" key="1">
    <source>
        <dbReference type="ARBA" id="ARBA00022670"/>
    </source>
</evidence>
<accession>A0A558R031</accession>
<proteinExistence type="predicted"/>
<dbReference type="EMBL" id="VNIM01000057">
    <property type="protein sequence ID" value="TVV72773.1"/>
    <property type="molecule type" value="Genomic_DNA"/>
</dbReference>
<name>A0A558R031_9SPHN</name>